<protein>
    <recommendedName>
        <fullName evidence="4">Glycosyl transferase</fullName>
    </recommendedName>
</protein>
<keyword evidence="1" id="KW-1133">Transmembrane helix</keyword>
<accession>A0ABZ3FDG2</accession>
<keyword evidence="1" id="KW-0812">Transmembrane</keyword>
<proteinExistence type="predicted"/>
<dbReference type="RefSeq" id="WP_343339185.1">
    <property type="nucleotide sequence ID" value="NZ_CP154622.1"/>
</dbReference>
<gene>
    <name evidence="2" type="ORF">TPELB_15320</name>
</gene>
<dbReference type="Proteomes" id="UP001477947">
    <property type="component" value="Chromosome"/>
</dbReference>
<evidence type="ECO:0000256" key="1">
    <source>
        <dbReference type="SAM" id="Phobius"/>
    </source>
</evidence>
<organism evidence="2 3">
    <name type="scientific">Terrisporobacter petrolearius</name>
    <dbReference type="NCBI Taxonomy" id="1460447"/>
    <lineage>
        <taxon>Bacteria</taxon>
        <taxon>Bacillati</taxon>
        <taxon>Bacillota</taxon>
        <taxon>Clostridia</taxon>
        <taxon>Peptostreptococcales</taxon>
        <taxon>Peptostreptococcaceae</taxon>
        <taxon>Terrisporobacter</taxon>
    </lineage>
</organism>
<dbReference type="EMBL" id="CP154622">
    <property type="protein sequence ID" value="XAM41221.1"/>
    <property type="molecule type" value="Genomic_DNA"/>
</dbReference>
<name>A0ABZ3FDG2_9FIRM</name>
<keyword evidence="3" id="KW-1185">Reference proteome</keyword>
<keyword evidence="1" id="KW-0472">Membrane</keyword>
<feature type="transmembrane region" description="Helical" evidence="1">
    <location>
        <begin position="46"/>
        <end position="67"/>
    </location>
</feature>
<reference evidence="2 3" key="1">
    <citation type="submission" date="2024-04" db="EMBL/GenBank/DDBJ databases">
        <title>Isolation and characterization of novel acetogenic strains of the genera Terrisporobacter and Acetoanaerobium.</title>
        <authorList>
            <person name="Boeer T."/>
            <person name="Schueler M.A."/>
            <person name="Lueschen A."/>
            <person name="Eysell L."/>
            <person name="Droege J."/>
            <person name="Heinemann M."/>
            <person name="Engelhardt L."/>
            <person name="Basen M."/>
            <person name="Daniel R."/>
        </authorList>
    </citation>
    <scope>NUCLEOTIDE SEQUENCE [LARGE SCALE GENOMIC DNA]</scope>
    <source>
        <strain evidence="2 3">ELB</strain>
    </source>
</reference>
<evidence type="ECO:0008006" key="4">
    <source>
        <dbReference type="Google" id="ProtNLM"/>
    </source>
</evidence>
<sequence>MKNQIKYFLLGIIIILFSSPLGYAMLGIIYANKNLVGEFNGLLNGFIHSFMLIGGLIFTIGLANMFIEKK</sequence>
<evidence type="ECO:0000313" key="3">
    <source>
        <dbReference type="Proteomes" id="UP001477947"/>
    </source>
</evidence>
<evidence type="ECO:0000313" key="2">
    <source>
        <dbReference type="EMBL" id="XAM41221.1"/>
    </source>
</evidence>
<feature type="transmembrane region" description="Helical" evidence="1">
    <location>
        <begin position="7"/>
        <end position="31"/>
    </location>
</feature>